<dbReference type="AlphaFoldDB" id="W2GHC8"/>
<feature type="region of interest" description="Disordered" evidence="1">
    <location>
        <begin position="68"/>
        <end position="100"/>
    </location>
</feature>
<name>W2GHC8_PHYNI</name>
<dbReference type="VEuPathDB" id="FungiDB:PPTG_03184"/>
<protein>
    <submittedName>
        <fullName evidence="2">Uncharacterized protein</fullName>
    </submittedName>
</protein>
<reference evidence="2" key="1">
    <citation type="submission" date="2013-11" db="EMBL/GenBank/DDBJ databases">
        <title>The Genome Sequence of Phytophthora parasitica CJ02B3.</title>
        <authorList>
            <consortium name="The Broad Institute Genomics Platform"/>
            <person name="Russ C."/>
            <person name="Tyler B."/>
            <person name="Panabieres F."/>
            <person name="Shan W."/>
            <person name="Tripathy S."/>
            <person name="Grunwald N."/>
            <person name="Machado M."/>
            <person name="Johnson C.S."/>
            <person name="Arredondo F."/>
            <person name="Hong C."/>
            <person name="Coffey M."/>
            <person name="Young S.K."/>
            <person name="Zeng Q."/>
            <person name="Gargeya S."/>
            <person name="Fitzgerald M."/>
            <person name="Abouelleil A."/>
            <person name="Alvarado L."/>
            <person name="Chapman S.B."/>
            <person name="Gainer-Dewar J."/>
            <person name="Goldberg J."/>
            <person name="Griggs A."/>
            <person name="Gujja S."/>
            <person name="Hansen M."/>
            <person name="Howarth C."/>
            <person name="Imamovic A."/>
            <person name="Ireland A."/>
            <person name="Larimer J."/>
            <person name="McCowan C."/>
            <person name="Murphy C."/>
            <person name="Pearson M."/>
            <person name="Poon T.W."/>
            <person name="Priest M."/>
            <person name="Roberts A."/>
            <person name="Saif S."/>
            <person name="Shea T."/>
            <person name="Sykes S."/>
            <person name="Wortman J."/>
            <person name="Nusbaum C."/>
            <person name="Birren B."/>
        </authorList>
    </citation>
    <scope>NUCLEOTIDE SEQUENCE [LARGE SCALE GENOMIC DNA]</scope>
    <source>
        <strain evidence="2">CJ02B3</strain>
    </source>
</reference>
<evidence type="ECO:0000256" key="1">
    <source>
        <dbReference type="SAM" id="MobiDB-lite"/>
    </source>
</evidence>
<proteinExistence type="predicted"/>
<dbReference type="EMBL" id="KI687385">
    <property type="protein sequence ID" value="ETK81690.1"/>
    <property type="molecule type" value="Genomic_DNA"/>
</dbReference>
<gene>
    <name evidence="2" type="ORF">L915_12825</name>
</gene>
<feature type="compositionally biased region" description="Basic and acidic residues" evidence="1">
    <location>
        <begin position="68"/>
        <end position="78"/>
    </location>
</feature>
<organism evidence="2">
    <name type="scientific">Phytophthora nicotianae</name>
    <name type="common">Potato buckeye rot agent</name>
    <name type="synonym">Phytophthora parasitica</name>
    <dbReference type="NCBI Taxonomy" id="4792"/>
    <lineage>
        <taxon>Eukaryota</taxon>
        <taxon>Sar</taxon>
        <taxon>Stramenopiles</taxon>
        <taxon>Oomycota</taxon>
        <taxon>Peronosporomycetes</taxon>
        <taxon>Peronosporales</taxon>
        <taxon>Peronosporaceae</taxon>
        <taxon>Phytophthora</taxon>
    </lineage>
</organism>
<dbReference type="Proteomes" id="UP000053236">
    <property type="component" value="Unassembled WGS sequence"/>
</dbReference>
<sequence length="193" mass="21227">MTCAVLLDDVSSRGRERISLAQTRTVIECELPLRDKVAIERGFPLKKKTAIERGPLNTVAVELRFTENNRGRTRESTSRHGGNHVASSVIPKDLPPRPEGGDVEQLCLITEASSAASAMNTIKDEISRLEGAVLKPDREKQFEAQSWEALRKSGNPVPHTAREYANVFPNKIPAELPANCGVNHEINLVPEAN</sequence>
<accession>W2GHC8</accession>
<evidence type="ECO:0000313" key="2">
    <source>
        <dbReference type="EMBL" id="ETK81690.1"/>
    </source>
</evidence>